<organism evidence="4 5">
    <name type="scientific">Amycolatopsis cihanbeyliensis</name>
    <dbReference type="NCBI Taxonomy" id="1128664"/>
    <lineage>
        <taxon>Bacteria</taxon>
        <taxon>Bacillati</taxon>
        <taxon>Actinomycetota</taxon>
        <taxon>Actinomycetes</taxon>
        <taxon>Pseudonocardiales</taxon>
        <taxon>Pseudonocardiaceae</taxon>
        <taxon>Amycolatopsis</taxon>
    </lineage>
</organism>
<dbReference type="EMBL" id="VFML01000002">
    <property type="protein sequence ID" value="TQI94261.1"/>
    <property type="molecule type" value="Genomic_DNA"/>
</dbReference>
<gene>
    <name evidence="4" type="ORF">FB471_6421</name>
</gene>
<dbReference type="InterPro" id="IPR005183">
    <property type="entry name" value="DUF305_CopM-like"/>
</dbReference>
<dbReference type="Gene3D" id="1.20.1260.10">
    <property type="match status" value="1"/>
</dbReference>
<evidence type="ECO:0000256" key="2">
    <source>
        <dbReference type="SAM" id="SignalP"/>
    </source>
</evidence>
<dbReference type="PROSITE" id="PS51257">
    <property type="entry name" value="PROKAR_LIPOPROTEIN"/>
    <property type="match status" value="1"/>
</dbReference>
<accession>A0A542CTW2</accession>
<dbReference type="RefSeq" id="WP_142003510.1">
    <property type="nucleotide sequence ID" value="NZ_VFML01000002.1"/>
</dbReference>
<comment type="caution">
    <text evidence="4">The sequence shown here is derived from an EMBL/GenBank/DDBJ whole genome shotgun (WGS) entry which is preliminary data.</text>
</comment>
<dbReference type="Pfam" id="PF03713">
    <property type="entry name" value="DUF305"/>
    <property type="match status" value="1"/>
</dbReference>
<name>A0A542CTW2_AMYCI</name>
<evidence type="ECO:0000313" key="4">
    <source>
        <dbReference type="EMBL" id="TQI94261.1"/>
    </source>
</evidence>
<evidence type="ECO:0000259" key="3">
    <source>
        <dbReference type="Pfam" id="PF03713"/>
    </source>
</evidence>
<dbReference type="PANTHER" id="PTHR36933:SF1">
    <property type="entry name" value="SLL0788 PROTEIN"/>
    <property type="match status" value="1"/>
</dbReference>
<keyword evidence="2" id="KW-0732">Signal</keyword>
<proteinExistence type="predicted"/>
<dbReference type="PANTHER" id="PTHR36933">
    <property type="entry name" value="SLL0788 PROTEIN"/>
    <property type="match status" value="1"/>
</dbReference>
<sequence length="233" mass="24748">MRVRAATVLVAAGAAMLLAGCVNEPVERPPDEPSAPVLAPGGPGAEPTVLAPERANESGEQLRPNQADVDYMNMMIPHHRQAITMTDLITERARDERVRTIGGRIAAAQDAEIALMAAWLIRYGKPVPPEAGRHGDRGLATGHTAHAGPGGHEGGELMPGMATPEQMDALRAATGAEFDRLFLDLMITHHEGALVMAEDELANGLETRALEMAQEVIAGQAAEIEHMRDIRAG</sequence>
<reference evidence="4 5" key="1">
    <citation type="submission" date="2019-06" db="EMBL/GenBank/DDBJ databases">
        <title>Sequencing the genomes of 1000 actinobacteria strains.</title>
        <authorList>
            <person name="Klenk H.-P."/>
        </authorList>
    </citation>
    <scope>NUCLEOTIDE SEQUENCE [LARGE SCALE GENOMIC DNA]</scope>
    <source>
        <strain evidence="4 5">DSM 45679</strain>
    </source>
</reference>
<feature type="domain" description="DUF305" evidence="3">
    <location>
        <begin position="68"/>
        <end position="230"/>
    </location>
</feature>
<feature type="signal peptide" evidence="2">
    <location>
        <begin position="1"/>
        <end position="19"/>
    </location>
</feature>
<evidence type="ECO:0000256" key="1">
    <source>
        <dbReference type="SAM" id="MobiDB-lite"/>
    </source>
</evidence>
<evidence type="ECO:0000313" key="5">
    <source>
        <dbReference type="Proteomes" id="UP000320876"/>
    </source>
</evidence>
<dbReference type="Proteomes" id="UP000320876">
    <property type="component" value="Unassembled WGS sequence"/>
</dbReference>
<dbReference type="AlphaFoldDB" id="A0A542CTW2"/>
<keyword evidence="5" id="KW-1185">Reference proteome</keyword>
<feature type="region of interest" description="Disordered" evidence="1">
    <location>
        <begin position="27"/>
        <end position="63"/>
    </location>
</feature>
<protein>
    <submittedName>
        <fullName evidence="4">Uncharacterized protein (DUF305 family)</fullName>
    </submittedName>
</protein>
<feature type="chain" id="PRO_5038743640" evidence="2">
    <location>
        <begin position="20"/>
        <end position="233"/>
    </location>
</feature>
<dbReference type="OrthoDB" id="26872at2"/>
<dbReference type="InterPro" id="IPR012347">
    <property type="entry name" value="Ferritin-like"/>
</dbReference>